<sequence>MEITLEDHEGNRLACTLWGEYVEKFLNCVTQGVPGPFILLLSFCKPRRYQGTVTVSTSFHVTKMILDGNSDEVNQFRASLPLQVDDVSSLTTLMMGGGNEEVNEPLKITPSKTLIDTTKDHVRPRGGTLLMWCEVTGFVLELPCRLVRGITSLVAFWLGNIPSASPAIFH</sequence>
<dbReference type="EMBL" id="OOIL02000115">
    <property type="protein sequence ID" value="VFQ60500.1"/>
    <property type="molecule type" value="Genomic_DNA"/>
</dbReference>
<dbReference type="CDD" id="cd04481">
    <property type="entry name" value="RPA1_DBD_B_like"/>
    <property type="match status" value="1"/>
</dbReference>
<name>A0A484K4P7_9ASTE</name>
<protein>
    <recommendedName>
        <fullName evidence="3">Replication protein A OB domain-containing protein</fullName>
    </recommendedName>
</protein>
<dbReference type="InterPro" id="IPR012340">
    <property type="entry name" value="NA-bd_OB-fold"/>
</dbReference>
<accession>A0A484K4P7</accession>
<gene>
    <name evidence="1" type="ORF">CCAM_LOCUS2276</name>
</gene>
<evidence type="ECO:0008006" key="3">
    <source>
        <dbReference type="Google" id="ProtNLM"/>
    </source>
</evidence>
<reference evidence="1 2" key="1">
    <citation type="submission" date="2018-04" db="EMBL/GenBank/DDBJ databases">
        <authorList>
            <person name="Vogel A."/>
        </authorList>
    </citation>
    <scope>NUCLEOTIDE SEQUENCE [LARGE SCALE GENOMIC DNA]</scope>
</reference>
<evidence type="ECO:0000313" key="1">
    <source>
        <dbReference type="EMBL" id="VFQ60500.1"/>
    </source>
</evidence>
<dbReference type="Gene3D" id="2.40.50.140">
    <property type="entry name" value="Nucleic acid-binding proteins"/>
    <property type="match status" value="1"/>
</dbReference>
<evidence type="ECO:0000313" key="2">
    <source>
        <dbReference type="Proteomes" id="UP000595140"/>
    </source>
</evidence>
<dbReference type="AlphaFoldDB" id="A0A484K4P7"/>
<dbReference type="SUPFAM" id="SSF50249">
    <property type="entry name" value="Nucleic acid-binding proteins"/>
    <property type="match status" value="1"/>
</dbReference>
<dbReference type="OrthoDB" id="914072at2759"/>
<keyword evidence="2" id="KW-1185">Reference proteome</keyword>
<proteinExistence type="predicted"/>
<dbReference type="Proteomes" id="UP000595140">
    <property type="component" value="Unassembled WGS sequence"/>
</dbReference>
<organism evidence="1 2">
    <name type="scientific">Cuscuta campestris</name>
    <dbReference type="NCBI Taxonomy" id="132261"/>
    <lineage>
        <taxon>Eukaryota</taxon>
        <taxon>Viridiplantae</taxon>
        <taxon>Streptophyta</taxon>
        <taxon>Embryophyta</taxon>
        <taxon>Tracheophyta</taxon>
        <taxon>Spermatophyta</taxon>
        <taxon>Magnoliopsida</taxon>
        <taxon>eudicotyledons</taxon>
        <taxon>Gunneridae</taxon>
        <taxon>Pentapetalae</taxon>
        <taxon>asterids</taxon>
        <taxon>lamiids</taxon>
        <taxon>Solanales</taxon>
        <taxon>Convolvulaceae</taxon>
        <taxon>Cuscuteae</taxon>
        <taxon>Cuscuta</taxon>
        <taxon>Cuscuta subgen. Grammica</taxon>
        <taxon>Cuscuta sect. Cleistogrammica</taxon>
    </lineage>
</organism>